<keyword evidence="1" id="KW-0175">Coiled coil</keyword>
<dbReference type="InterPro" id="IPR027417">
    <property type="entry name" value="P-loop_NTPase"/>
</dbReference>
<dbReference type="AlphaFoldDB" id="A0A9X1AHH3"/>
<organism evidence="2 3">
    <name type="scientific">Aminobacter anthyllidis</name>
    <dbReference type="NCBI Taxonomy" id="1035067"/>
    <lineage>
        <taxon>Bacteria</taxon>
        <taxon>Pseudomonadati</taxon>
        <taxon>Pseudomonadota</taxon>
        <taxon>Alphaproteobacteria</taxon>
        <taxon>Hyphomicrobiales</taxon>
        <taxon>Phyllobacteriaceae</taxon>
        <taxon>Aminobacter</taxon>
    </lineage>
</organism>
<dbReference type="Gene3D" id="3.40.50.300">
    <property type="entry name" value="P-loop containing nucleotide triphosphate hydrolases"/>
    <property type="match status" value="1"/>
</dbReference>
<evidence type="ECO:0000313" key="3">
    <source>
        <dbReference type="Proteomes" id="UP001138921"/>
    </source>
</evidence>
<sequence>MSADRQCLLVLGMHRSGTSALTRMLGLLGIDLPKTPLGGNETNIIGHWEPTPVVHLNDRILAAAGSSWHDFRPVDSRWFQSVEAQQFRSEACTILEAEFGGTGPFVIKEPRICRLSTFWIDVFGQMNVSPVFVLPIRNPLEVAASLKIRNGIEPGISHLLWLRHVLEAELATRGRPRVFTTYDELLGDWRQLAGKMQAVLALDWPRAISDASHDVDALLSDSHRHHREPPARLFEDPVPGGLRKAFEIVDRWASSGENSDDFAELDRIKAEFEEASFLVAAAVASSAAESRQLADSQAQLASSRQQLSAVQEQLAMTNQQLASQHREIELIAKQLDILKWRRPRLGWRK</sequence>
<dbReference type="RefSeq" id="WP_214393850.1">
    <property type="nucleotide sequence ID" value="NZ_JAFLWW010000017.1"/>
</dbReference>
<dbReference type="EMBL" id="JAFLWW010000017">
    <property type="protein sequence ID" value="MBT1160060.1"/>
    <property type="molecule type" value="Genomic_DNA"/>
</dbReference>
<protein>
    <recommendedName>
        <fullName evidence="4">Sulfotransferase family protein</fullName>
    </recommendedName>
</protein>
<dbReference type="InterPro" id="IPR014556">
    <property type="entry name" value="UCP029407"/>
</dbReference>
<evidence type="ECO:0000313" key="2">
    <source>
        <dbReference type="EMBL" id="MBT1160060.1"/>
    </source>
</evidence>
<dbReference type="Proteomes" id="UP001138921">
    <property type="component" value="Unassembled WGS sequence"/>
</dbReference>
<dbReference type="SUPFAM" id="SSF52540">
    <property type="entry name" value="P-loop containing nucleoside triphosphate hydrolases"/>
    <property type="match status" value="1"/>
</dbReference>
<evidence type="ECO:0000256" key="1">
    <source>
        <dbReference type="SAM" id="Coils"/>
    </source>
</evidence>
<name>A0A9X1AHH3_9HYPH</name>
<evidence type="ECO:0008006" key="4">
    <source>
        <dbReference type="Google" id="ProtNLM"/>
    </source>
</evidence>
<comment type="caution">
    <text evidence="2">The sequence shown here is derived from an EMBL/GenBank/DDBJ whole genome shotgun (WGS) entry which is preliminary data.</text>
</comment>
<gene>
    <name evidence="2" type="ORF">J1C56_31520</name>
</gene>
<dbReference type="PIRSF" id="PIRSF029407">
    <property type="entry name" value="UCP029407"/>
    <property type="match status" value="1"/>
</dbReference>
<reference evidence="2" key="1">
    <citation type="journal article" date="2021" name="Microorganisms">
        <title>Phylogenomic Reconstruction and Metabolic Potential of the Genus Aminobacter.</title>
        <authorList>
            <person name="Artuso I."/>
            <person name="Turrini P."/>
            <person name="Pirolo M."/>
            <person name="Lugli G.A."/>
            <person name="Ventura M."/>
            <person name="Visca P."/>
        </authorList>
    </citation>
    <scope>NUCLEOTIDE SEQUENCE</scope>
    <source>
        <strain evidence="2">LMG 26462</strain>
    </source>
</reference>
<accession>A0A9X1AHH3</accession>
<feature type="coiled-coil region" evidence="1">
    <location>
        <begin position="293"/>
        <end position="327"/>
    </location>
</feature>
<proteinExistence type="predicted"/>
<reference evidence="2" key="2">
    <citation type="submission" date="2021-03" db="EMBL/GenBank/DDBJ databases">
        <authorList>
            <person name="Artuso I."/>
            <person name="Turrini P."/>
            <person name="Pirolo M."/>
            <person name="Lugli G.A."/>
            <person name="Ventura M."/>
            <person name="Visca P."/>
        </authorList>
    </citation>
    <scope>NUCLEOTIDE SEQUENCE</scope>
    <source>
        <strain evidence="2">LMG 26462</strain>
    </source>
</reference>
<keyword evidence="3" id="KW-1185">Reference proteome</keyword>